<dbReference type="EMBL" id="AP023359">
    <property type="protein sequence ID" value="BCJ66014.1"/>
    <property type="molecule type" value="Genomic_DNA"/>
</dbReference>
<gene>
    <name evidence="1" type="ORF">Prubr_30350</name>
</gene>
<name>A0A810N004_9ACTN</name>
<sequence length="330" mass="34533">MATLRSVPNTERCRPIIGHYCPLLVASRRFSACVNVRTPGLAPTDAPSGLIPALYTGLVDDAAVFPPGSATLPDAVTAHRRHRGGWYAALVGPLLVPASDLGSLPALLDTDERLEIGVIGDVPLEKLSAAVVGAGPRLAVRQVEAAVAKRSEDPQPGLQALLAMRRDWPDVTVYAEVPLTWGLLAALDTLTAARADGAPVAAKFRTGGLAAELFPTPVELAAVICACRDRELPFKLTAGLHHALRHTDPETGFTHHGFLNVLAGALAAARGAEVAEVAELLAATDPVPLIEPARAGRAADRPLWVGFGSCSILEPLTDLIRLGLVDGGFE</sequence>
<reference evidence="1" key="1">
    <citation type="submission" date="2020-08" db="EMBL/GenBank/DDBJ databases">
        <title>Whole genome shotgun sequence of Polymorphospora rubra NBRC 101157.</title>
        <authorList>
            <person name="Komaki H."/>
            <person name="Tamura T."/>
        </authorList>
    </citation>
    <scope>NUCLEOTIDE SEQUENCE</scope>
    <source>
        <strain evidence="1">NBRC 101157</strain>
    </source>
</reference>
<proteinExistence type="predicted"/>
<dbReference type="KEGG" id="pry:Prubr_30350"/>
<dbReference type="Proteomes" id="UP000680866">
    <property type="component" value="Chromosome"/>
</dbReference>
<dbReference type="AlphaFoldDB" id="A0A810N004"/>
<evidence type="ECO:0000313" key="2">
    <source>
        <dbReference type="Proteomes" id="UP000680866"/>
    </source>
</evidence>
<organism evidence="1 2">
    <name type="scientific">Polymorphospora rubra</name>
    <dbReference type="NCBI Taxonomy" id="338584"/>
    <lineage>
        <taxon>Bacteria</taxon>
        <taxon>Bacillati</taxon>
        <taxon>Actinomycetota</taxon>
        <taxon>Actinomycetes</taxon>
        <taxon>Micromonosporales</taxon>
        <taxon>Micromonosporaceae</taxon>
        <taxon>Polymorphospora</taxon>
    </lineage>
</organism>
<keyword evidence="2" id="KW-1185">Reference proteome</keyword>
<accession>A0A810N004</accession>
<protein>
    <submittedName>
        <fullName evidence="1">Uncharacterized protein</fullName>
    </submittedName>
</protein>
<evidence type="ECO:0000313" key="1">
    <source>
        <dbReference type="EMBL" id="BCJ66014.1"/>
    </source>
</evidence>